<accession>A0A6V7NH22</accession>
<dbReference type="Pfam" id="PF07727">
    <property type="entry name" value="RVT_2"/>
    <property type="match status" value="1"/>
</dbReference>
<evidence type="ECO:0000313" key="2">
    <source>
        <dbReference type="EMBL" id="CAD1817793.1"/>
    </source>
</evidence>
<dbReference type="AlphaFoldDB" id="A0A6V7NH22"/>
<dbReference type="PANTHER" id="PTHR11439">
    <property type="entry name" value="GAG-POL-RELATED RETROTRANSPOSON"/>
    <property type="match status" value="1"/>
</dbReference>
<name>A0A6V7NH22_ANACO</name>
<dbReference type="SUPFAM" id="SSF56672">
    <property type="entry name" value="DNA/RNA polymerases"/>
    <property type="match status" value="1"/>
</dbReference>
<sequence>MSEMHPTFSRPQRTHKRPTYLTDYICHSALGNSNSHSSLQDASSGTSHHLSHFISYDRFSPKHRAFLAATTNLDEPKSFSQAINDPKWRDAMAKEIQALETNQTWTLEHLPPDKKPIGCKWRPRGGGVTRSIECYKARLVAKGYTQIEGLDFHETYAPVAKLVTVRCLLAVAVAKNWELHQLDVNNAFLHGDLDEEVYMSLPPGFSKNQDGRVCRLHKSLYGLRQASRNWFAKFSDALKRYDFLQSKVDYSLFTFNKGDAFLAILVYVDDLIIAGNNSKECQLLKQYLDNCFHIKDLGTLKYFLGVEVARSPSGIFLCQRKYTLDILAECGMLGAKPAYFPMEQQHQLSQNSGSPVDDPAQYRRLIGRLIYLTITRPEITYSVHILSQFMQKPCQGHLDAAMRILRYLKSCPGQGILLSASNDLQLRAYCDADWASCPMTRRSLTGYFVMLGSSPISWKDKKQTTVSRSSAEAEYRSMAVTTCELIWLRNLLCSLGVDHPKPMRLFCDNQAALHIAANPVFHERTKHIEIDCHFIRERLQSHDIETYHVPSDCLSCRCLGHTPYIGHECYCKRLCEDGVLGGFDRGYCKGCWNAARGFVTNRFCGCERSDPPSYSDLTPDLRIGSMNRVSGRTRYRAPGGTW</sequence>
<gene>
    <name evidence="2" type="ORF">CB5_LOCUS1004</name>
</gene>
<dbReference type="InterPro" id="IPR013103">
    <property type="entry name" value="RVT_2"/>
</dbReference>
<dbReference type="EMBL" id="LR862138">
    <property type="protein sequence ID" value="CAD1817793.1"/>
    <property type="molecule type" value="Genomic_DNA"/>
</dbReference>
<dbReference type="InterPro" id="IPR043502">
    <property type="entry name" value="DNA/RNA_pol_sf"/>
</dbReference>
<protein>
    <recommendedName>
        <fullName evidence="1">Reverse transcriptase Ty1/copia-type domain-containing protein</fullName>
    </recommendedName>
</protein>
<evidence type="ECO:0000259" key="1">
    <source>
        <dbReference type="Pfam" id="PF07727"/>
    </source>
</evidence>
<dbReference type="PANTHER" id="PTHR11439:SF511">
    <property type="match status" value="1"/>
</dbReference>
<organism evidence="2">
    <name type="scientific">Ananas comosus var. bracteatus</name>
    <name type="common">red pineapple</name>
    <dbReference type="NCBI Taxonomy" id="296719"/>
    <lineage>
        <taxon>Eukaryota</taxon>
        <taxon>Viridiplantae</taxon>
        <taxon>Streptophyta</taxon>
        <taxon>Embryophyta</taxon>
        <taxon>Tracheophyta</taxon>
        <taxon>Spermatophyta</taxon>
        <taxon>Magnoliopsida</taxon>
        <taxon>Liliopsida</taxon>
        <taxon>Poales</taxon>
        <taxon>Bromeliaceae</taxon>
        <taxon>Bromelioideae</taxon>
        <taxon>Ananas</taxon>
    </lineage>
</organism>
<feature type="domain" description="Reverse transcriptase Ty1/copia-type" evidence="1">
    <location>
        <begin position="102"/>
        <end position="343"/>
    </location>
</feature>
<proteinExistence type="predicted"/>
<reference evidence="2" key="1">
    <citation type="submission" date="2020-07" db="EMBL/GenBank/DDBJ databases">
        <authorList>
            <person name="Lin J."/>
        </authorList>
    </citation>
    <scope>NUCLEOTIDE SEQUENCE</scope>
</reference>
<dbReference type="CDD" id="cd09272">
    <property type="entry name" value="RNase_HI_RT_Ty1"/>
    <property type="match status" value="1"/>
</dbReference>